<name>A0A1N6JHB8_9PROT</name>
<accession>A0A1N6JHB8</accession>
<proteinExistence type="predicted"/>
<evidence type="ECO:0000313" key="2">
    <source>
        <dbReference type="EMBL" id="SIO43794.1"/>
    </source>
</evidence>
<evidence type="ECO:0000259" key="1">
    <source>
        <dbReference type="Pfam" id="PF08511"/>
    </source>
</evidence>
<keyword evidence="3" id="KW-1185">Reference proteome</keyword>
<evidence type="ECO:0000313" key="3">
    <source>
        <dbReference type="Proteomes" id="UP000185062"/>
    </source>
</evidence>
<dbReference type="SUPFAM" id="SSF46689">
    <property type="entry name" value="Homeodomain-like"/>
    <property type="match status" value="1"/>
</dbReference>
<dbReference type="InterPro" id="IPR013718">
    <property type="entry name" value="COQ9_C"/>
</dbReference>
<dbReference type="Pfam" id="PF08511">
    <property type="entry name" value="COQ9"/>
    <property type="match status" value="1"/>
</dbReference>
<organism evidence="2 3">
    <name type="scientific">Nitrosomonas cryotolerans ATCC 49181</name>
    <dbReference type="NCBI Taxonomy" id="1131553"/>
    <lineage>
        <taxon>Bacteria</taxon>
        <taxon>Pseudomonadati</taxon>
        <taxon>Pseudomonadota</taxon>
        <taxon>Betaproteobacteria</taxon>
        <taxon>Nitrosomonadales</taxon>
        <taxon>Nitrosomonadaceae</taxon>
        <taxon>Nitrosomonas</taxon>
    </lineage>
</organism>
<reference evidence="2 3" key="1">
    <citation type="submission" date="2016-12" db="EMBL/GenBank/DDBJ databases">
        <authorList>
            <person name="Song W.-J."/>
            <person name="Kurnit D.M."/>
        </authorList>
    </citation>
    <scope>NUCLEOTIDE SEQUENCE [LARGE SCALE GENOMIC DNA]</scope>
    <source>
        <strain evidence="2 3">ATCC 49181</strain>
    </source>
</reference>
<dbReference type="EMBL" id="FSRO01000001">
    <property type="protein sequence ID" value="SIO43794.1"/>
    <property type="molecule type" value="Genomic_DNA"/>
</dbReference>
<dbReference type="RefSeq" id="WP_028462444.1">
    <property type="nucleotide sequence ID" value="NZ_FSRO01000001.1"/>
</dbReference>
<protein>
    <submittedName>
        <fullName evidence="2">Transcriptional regulator, TetR family</fullName>
    </submittedName>
</protein>
<dbReference type="InterPro" id="IPR009057">
    <property type="entry name" value="Homeodomain-like_sf"/>
</dbReference>
<gene>
    <name evidence="2" type="ORF">SAMN02743940_2622</name>
</gene>
<dbReference type="SUPFAM" id="SSF48498">
    <property type="entry name" value="Tetracyclin repressor-like, C-terminal domain"/>
    <property type="match status" value="1"/>
</dbReference>
<dbReference type="InterPro" id="IPR036271">
    <property type="entry name" value="Tet_transcr_reg_TetR-rel_C_sf"/>
</dbReference>
<feature type="domain" description="COQ9 C-terminal" evidence="1">
    <location>
        <begin position="150"/>
        <end position="182"/>
    </location>
</feature>
<dbReference type="STRING" id="44575.SAMN05216419_10667"/>
<sequence length="214" mass="24995">MPDNNHFREAIIDTALMLGSLSSWEAVRLYDIAAELNISLDEIRLHFREKEDLVDAWFDRADSLMLKTAHSTHFLNLSTQQRLHCLIMAWLDALAPHRQVTKQMICGKLEPGHLHIQIPGLMRISRTVQWIREAAQRDATSIRRALEETALTTLYLMTFYYWMRDSSKDSRHTRTFLDDHLSLAKWLDHTIYDHRCHQSDKTHSAISASDETVR</sequence>
<dbReference type="eggNOG" id="COG1309">
    <property type="taxonomic scope" value="Bacteria"/>
</dbReference>
<dbReference type="Gene3D" id="1.10.357.10">
    <property type="entry name" value="Tetracycline Repressor, domain 2"/>
    <property type="match status" value="1"/>
</dbReference>
<dbReference type="AlphaFoldDB" id="A0A1N6JHB8"/>
<dbReference type="Proteomes" id="UP000185062">
    <property type="component" value="Unassembled WGS sequence"/>
</dbReference>